<feature type="signal peptide" evidence="1">
    <location>
        <begin position="1"/>
        <end position="21"/>
    </location>
</feature>
<dbReference type="EMBL" id="BMVU01000037">
    <property type="protein sequence ID" value="GGX96930.1"/>
    <property type="molecule type" value="Genomic_DNA"/>
</dbReference>
<evidence type="ECO:0000313" key="2">
    <source>
        <dbReference type="EMBL" id="GGX96930.1"/>
    </source>
</evidence>
<dbReference type="Proteomes" id="UP000619244">
    <property type="component" value="Unassembled WGS sequence"/>
</dbReference>
<dbReference type="AlphaFoldDB" id="A0A918NV91"/>
<reference evidence="2" key="2">
    <citation type="submission" date="2020-09" db="EMBL/GenBank/DDBJ databases">
        <authorList>
            <person name="Sun Q."/>
            <person name="Ohkuma M."/>
        </authorList>
    </citation>
    <scope>NUCLEOTIDE SEQUENCE</scope>
    <source>
        <strain evidence="2">JCM 4790</strain>
    </source>
</reference>
<reference evidence="2" key="1">
    <citation type="journal article" date="2014" name="Int. J. Syst. Evol. Microbiol.">
        <title>Complete genome sequence of Corynebacterium casei LMG S-19264T (=DSM 44701T), isolated from a smear-ripened cheese.</title>
        <authorList>
            <consortium name="US DOE Joint Genome Institute (JGI-PGF)"/>
            <person name="Walter F."/>
            <person name="Albersmeier A."/>
            <person name="Kalinowski J."/>
            <person name="Ruckert C."/>
        </authorList>
    </citation>
    <scope>NUCLEOTIDE SEQUENCE</scope>
    <source>
        <strain evidence="2">JCM 4790</strain>
    </source>
</reference>
<proteinExistence type="predicted"/>
<protein>
    <recommendedName>
        <fullName evidence="4">Secreted protein</fullName>
    </recommendedName>
</protein>
<organism evidence="2 3">
    <name type="scientific">Streptomyces minutiscleroticus</name>
    <dbReference type="NCBI Taxonomy" id="68238"/>
    <lineage>
        <taxon>Bacteria</taxon>
        <taxon>Bacillati</taxon>
        <taxon>Actinomycetota</taxon>
        <taxon>Actinomycetes</taxon>
        <taxon>Kitasatosporales</taxon>
        <taxon>Streptomycetaceae</taxon>
        <taxon>Streptomyces</taxon>
    </lineage>
</organism>
<evidence type="ECO:0000256" key="1">
    <source>
        <dbReference type="SAM" id="SignalP"/>
    </source>
</evidence>
<name>A0A918NV91_9ACTN</name>
<gene>
    <name evidence="2" type="ORF">GCM10010358_58340</name>
</gene>
<accession>A0A918NV91</accession>
<feature type="chain" id="PRO_5039051313" description="Secreted protein" evidence="1">
    <location>
        <begin position="22"/>
        <end position="62"/>
    </location>
</feature>
<evidence type="ECO:0000313" key="3">
    <source>
        <dbReference type="Proteomes" id="UP000619244"/>
    </source>
</evidence>
<evidence type="ECO:0008006" key="4">
    <source>
        <dbReference type="Google" id="ProtNLM"/>
    </source>
</evidence>
<keyword evidence="3" id="KW-1185">Reference proteome</keyword>
<comment type="caution">
    <text evidence="2">The sequence shown here is derived from an EMBL/GenBank/DDBJ whole genome shotgun (WGS) entry which is preliminary data.</text>
</comment>
<dbReference type="RefSeq" id="WP_190193317.1">
    <property type="nucleotide sequence ID" value="NZ_BMVU01000037.1"/>
</dbReference>
<sequence>MRIRIALAAVVLTAAATVAGAGTAVAYGSDDDINHYEQVKTGQDIESNGWNSVTQFGDLVLD</sequence>
<keyword evidence="1" id="KW-0732">Signal</keyword>